<keyword evidence="2" id="KW-1185">Reference proteome</keyword>
<accession>A0A9E7J5B1</accession>
<sequence>MAIRVVLRPHREAIAALTTEGFEVEPVRFSRGDHLVVRVRRDGGAAKITLSGSPGGCPLHSIITAAKRAVREAASR</sequence>
<proteinExistence type="predicted"/>
<organism evidence="1 2">
    <name type="scientific">Xanthomonas phage Elanor</name>
    <dbReference type="NCBI Taxonomy" id="2939127"/>
    <lineage>
        <taxon>Viruses</taxon>
        <taxon>Duplodnaviria</taxon>
        <taxon>Heunggongvirae</taxon>
        <taxon>Uroviricota</taxon>
        <taxon>Caudoviricetes</taxon>
        <taxon>Mesyanzhinovviridae</taxon>
        <taxon>Bradleyvirinae</taxon>
        <taxon>Elanorvirus</taxon>
        <taxon>Elanorvirus elanor</taxon>
    </lineage>
</organism>
<dbReference type="Proteomes" id="UP001056585">
    <property type="component" value="Segment"/>
</dbReference>
<evidence type="ECO:0000313" key="1">
    <source>
        <dbReference type="EMBL" id="URA07031.1"/>
    </source>
</evidence>
<gene>
    <name evidence="1" type="ORF">Elanor_BL40063</name>
</gene>
<protein>
    <submittedName>
        <fullName evidence="1">Uncharacterized protein</fullName>
    </submittedName>
</protein>
<name>A0A9E7J5B1_9CAUD</name>
<dbReference type="EMBL" id="ON189045">
    <property type="protein sequence ID" value="URA07031.1"/>
    <property type="molecule type" value="Genomic_DNA"/>
</dbReference>
<reference evidence="1" key="1">
    <citation type="journal article" date="2022" name="Viruses">
        <title>Isolation of novel Xanthomonas phages for the plant pathogens X. translucens and X. campestris.</title>
        <authorList>
            <person name="Erdrich S.H."/>
            <person name="Sharma V."/>
            <person name="Schurr U."/>
            <person name="Arsova B."/>
            <person name="Frunzke J."/>
        </authorList>
    </citation>
    <scope>NUCLEOTIDE SEQUENCE</scope>
</reference>
<evidence type="ECO:0000313" key="2">
    <source>
        <dbReference type="Proteomes" id="UP001056585"/>
    </source>
</evidence>